<protein>
    <recommendedName>
        <fullName evidence="3">Antitoxin</fullName>
    </recommendedName>
</protein>
<dbReference type="AlphaFoldDB" id="A0A9W6SHU4"/>
<sequence length="94" mass="10525">MREVSEQQFIDDPYGMLRRVEAGESFAVTRRGEVVAMVRPTTSSASRYAALTADGKLRLAPLTTRDLARFPRIEVPEGVSLLEMLLQEREGDGR</sequence>
<name>A0A9W6SHU4_9ACTN</name>
<dbReference type="Proteomes" id="UP001165079">
    <property type="component" value="Unassembled WGS sequence"/>
</dbReference>
<evidence type="ECO:0008006" key="3">
    <source>
        <dbReference type="Google" id="ProtNLM"/>
    </source>
</evidence>
<reference evidence="1" key="1">
    <citation type="submission" date="2023-03" db="EMBL/GenBank/DDBJ databases">
        <title>Actinorhabdospora filicis NBRC 111898.</title>
        <authorList>
            <person name="Ichikawa N."/>
            <person name="Sato H."/>
            <person name="Tonouchi N."/>
        </authorList>
    </citation>
    <scope>NUCLEOTIDE SEQUENCE</scope>
    <source>
        <strain evidence="1">NBRC 111898</strain>
    </source>
</reference>
<proteinExistence type="predicted"/>
<comment type="caution">
    <text evidence="1">The sequence shown here is derived from an EMBL/GenBank/DDBJ whole genome shotgun (WGS) entry which is preliminary data.</text>
</comment>
<evidence type="ECO:0000313" key="2">
    <source>
        <dbReference type="Proteomes" id="UP001165079"/>
    </source>
</evidence>
<dbReference type="RefSeq" id="WP_285661440.1">
    <property type="nucleotide sequence ID" value="NZ_BSTX01000001.1"/>
</dbReference>
<dbReference type="EMBL" id="BSTX01000001">
    <property type="protein sequence ID" value="GLZ76258.1"/>
    <property type="molecule type" value="Genomic_DNA"/>
</dbReference>
<keyword evidence="2" id="KW-1185">Reference proteome</keyword>
<accession>A0A9W6SHU4</accession>
<evidence type="ECO:0000313" key="1">
    <source>
        <dbReference type="EMBL" id="GLZ76258.1"/>
    </source>
</evidence>
<organism evidence="1 2">
    <name type="scientific">Actinorhabdospora filicis</name>
    <dbReference type="NCBI Taxonomy" id="1785913"/>
    <lineage>
        <taxon>Bacteria</taxon>
        <taxon>Bacillati</taxon>
        <taxon>Actinomycetota</taxon>
        <taxon>Actinomycetes</taxon>
        <taxon>Micromonosporales</taxon>
        <taxon>Micromonosporaceae</taxon>
        <taxon>Actinorhabdospora</taxon>
    </lineage>
</organism>
<gene>
    <name evidence="1" type="ORF">Afil01_10650</name>
</gene>